<feature type="domain" description="Sushi" evidence="22">
    <location>
        <begin position="242"/>
        <end position="311"/>
    </location>
</feature>
<feature type="binding site" evidence="17">
    <location>
        <position position="154"/>
    </location>
    <ligand>
        <name>Ca(2+)</name>
        <dbReference type="ChEBI" id="CHEBI:29108"/>
        <label>2</label>
    </ligand>
</feature>
<dbReference type="SMART" id="SM00020">
    <property type="entry name" value="Tryp_SPc"/>
    <property type="match status" value="1"/>
</dbReference>
<feature type="domain" description="CUB" evidence="20">
    <location>
        <begin position="12"/>
        <end position="132"/>
    </location>
</feature>
<dbReference type="InterPro" id="IPR001314">
    <property type="entry name" value="Peptidase_S1A"/>
</dbReference>
<reference evidence="23" key="1">
    <citation type="journal article" date="2022" name="bioRxiv">
        <title>Sequencing and chromosome-scale assembly of the giantPleurodeles waltlgenome.</title>
        <authorList>
            <person name="Brown T."/>
            <person name="Elewa A."/>
            <person name="Iarovenko S."/>
            <person name="Subramanian E."/>
            <person name="Araus A.J."/>
            <person name="Petzold A."/>
            <person name="Susuki M."/>
            <person name="Suzuki K.-i.T."/>
            <person name="Hayashi T."/>
            <person name="Toyoda A."/>
            <person name="Oliveira C."/>
            <person name="Osipova E."/>
            <person name="Leigh N.D."/>
            <person name="Simon A."/>
            <person name="Yun M.H."/>
        </authorList>
    </citation>
    <scope>NUCLEOTIDE SEQUENCE</scope>
    <source>
        <strain evidence="23">20211129_DDA</strain>
        <tissue evidence="23">Liver</tissue>
    </source>
</reference>
<dbReference type="PROSITE" id="PS00135">
    <property type="entry name" value="TRYPSIN_SER"/>
    <property type="match status" value="1"/>
</dbReference>
<feature type="disulfide bond" evidence="16">
    <location>
        <begin position="144"/>
        <end position="157"/>
    </location>
</feature>
<organism evidence="23 24">
    <name type="scientific">Pleurodeles waltl</name>
    <name type="common">Iberian ribbed newt</name>
    <dbReference type="NCBI Taxonomy" id="8319"/>
    <lineage>
        <taxon>Eukaryota</taxon>
        <taxon>Metazoa</taxon>
        <taxon>Chordata</taxon>
        <taxon>Craniata</taxon>
        <taxon>Vertebrata</taxon>
        <taxon>Euteleostomi</taxon>
        <taxon>Amphibia</taxon>
        <taxon>Batrachia</taxon>
        <taxon>Caudata</taxon>
        <taxon>Salamandroidea</taxon>
        <taxon>Salamandridae</taxon>
        <taxon>Pleurodelinae</taxon>
        <taxon>Pleurodeles</taxon>
    </lineage>
</organism>
<evidence type="ECO:0000256" key="15">
    <source>
        <dbReference type="PIRSR" id="PIRSR001155-1"/>
    </source>
</evidence>
<dbReference type="InterPro" id="IPR001881">
    <property type="entry name" value="EGF-like_Ca-bd_dom"/>
</dbReference>
<dbReference type="PROSITE" id="PS01180">
    <property type="entry name" value="CUB"/>
    <property type="match status" value="1"/>
</dbReference>
<evidence type="ECO:0000259" key="22">
    <source>
        <dbReference type="PROSITE" id="PS50923"/>
    </source>
</evidence>
<evidence type="ECO:0000256" key="12">
    <source>
        <dbReference type="ARBA" id="ARBA00023157"/>
    </source>
</evidence>
<keyword evidence="13" id="KW-0325">Glycoprotein</keyword>
<evidence type="ECO:0000256" key="7">
    <source>
        <dbReference type="ARBA" id="ARBA00022729"/>
    </source>
</evidence>
<evidence type="ECO:0000256" key="11">
    <source>
        <dbReference type="ARBA" id="ARBA00022859"/>
    </source>
</evidence>
<dbReference type="GO" id="GO:0006508">
    <property type="term" value="P:proteolysis"/>
    <property type="evidence" value="ECO:0007669"/>
    <property type="project" value="UniProtKB-KW"/>
</dbReference>
<dbReference type="GO" id="GO:0045087">
    <property type="term" value="P:innate immune response"/>
    <property type="evidence" value="ECO:0007669"/>
    <property type="project" value="UniProtKB-KW"/>
</dbReference>
<dbReference type="SUPFAM" id="SSF50494">
    <property type="entry name" value="Trypsin-like serine proteases"/>
    <property type="match status" value="1"/>
</dbReference>
<evidence type="ECO:0000259" key="21">
    <source>
        <dbReference type="PROSITE" id="PS50240"/>
    </source>
</evidence>
<dbReference type="EMBL" id="JANPWB010000011">
    <property type="protein sequence ID" value="KAJ1122377.1"/>
    <property type="molecule type" value="Genomic_DNA"/>
</dbReference>
<keyword evidence="4" id="KW-0399">Innate immunity</keyword>
<comment type="subcellular location">
    <subcellularLocation>
        <location evidence="1">Secreted</location>
    </subcellularLocation>
</comment>
<feature type="binding site" evidence="17">
    <location>
        <position position="136"/>
    </location>
    <ligand>
        <name>Ca(2+)</name>
        <dbReference type="ChEBI" id="CHEBI:29108"/>
        <label>2</label>
    </ligand>
</feature>
<dbReference type="Gene3D" id="2.40.10.10">
    <property type="entry name" value="Trypsin-like serine proteases"/>
    <property type="match status" value="2"/>
</dbReference>
<evidence type="ECO:0000256" key="2">
    <source>
        <dbReference type="ARBA" id="ARBA00022525"/>
    </source>
</evidence>
<dbReference type="InterPro" id="IPR033116">
    <property type="entry name" value="TRYPSIN_SER"/>
</dbReference>
<dbReference type="SMART" id="SM00032">
    <property type="entry name" value="CCP"/>
    <property type="match status" value="2"/>
</dbReference>
<dbReference type="GO" id="GO:0006956">
    <property type="term" value="P:complement activation"/>
    <property type="evidence" value="ECO:0007669"/>
    <property type="project" value="InterPro"/>
</dbReference>
<dbReference type="Proteomes" id="UP001066276">
    <property type="component" value="Chromosome 7"/>
</dbReference>
<accession>A0AAV7P507</accession>
<keyword evidence="9" id="KW-0720">Serine protease</keyword>
<feature type="signal peptide" evidence="19">
    <location>
        <begin position="1"/>
        <end position="20"/>
    </location>
</feature>
<feature type="disulfide bond" description="Interchain (between heavy and light chains)" evidence="16">
    <location>
        <begin position="313"/>
        <end position="435"/>
    </location>
</feature>
<evidence type="ECO:0000256" key="1">
    <source>
        <dbReference type="ARBA" id="ARBA00004613"/>
    </source>
</evidence>
<evidence type="ECO:0000256" key="4">
    <source>
        <dbReference type="ARBA" id="ARBA00022588"/>
    </source>
</evidence>
<keyword evidence="2" id="KW-0964">Secreted</keyword>
<feature type="active site" description="Charge relay system" evidence="15">
    <location>
        <position position="415"/>
    </location>
</feature>
<evidence type="ECO:0000256" key="3">
    <source>
        <dbReference type="ARBA" id="ARBA00022536"/>
    </source>
</evidence>
<keyword evidence="12 16" id="KW-1015">Disulfide bond</keyword>
<dbReference type="InterPro" id="IPR035976">
    <property type="entry name" value="Sushi/SCR/CCP_sf"/>
</dbReference>
<dbReference type="SMART" id="SM00179">
    <property type="entry name" value="EGF_CA"/>
    <property type="match status" value="1"/>
</dbReference>
<keyword evidence="6" id="KW-0645">Protease</keyword>
<dbReference type="SMART" id="SM00042">
    <property type="entry name" value="CUB"/>
    <property type="match status" value="1"/>
</dbReference>
<feature type="domain" description="Sushi" evidence="22">
    <location>
        <begin position="170"/>
        <end position="241"/>
    </location>
</feature>
<evidence type="ECO:0000256" key="8">
    <source>
        <dbReference type="ARBA" id="ARBA00022801"/>
    </source>
</evidence>
<comment type="caution">
    <text evidence="18">Lacks conserved residue(s) required for the propagation of feature annotation.</text>
</comment>
<dbReference type="PROSITE" id="PS50240">
    <property type="entry name" value="TRYPSIN_DOM"/>
    <property type="match status" value="1"/>
</dbReference>
<feature type="binding site" evidence="17">
    <location>
        <position position="218"/>
    </location>
    <ligand>
        <name>Ca(2+)</name>
        <dbReference type="ChEBI" id="CHEBI:29108"/>
        <label>3</label>
    </ligand>
</feature>
<evidence type="ECO:0000313" key="24">
    <source>
        <dbReference type="Proteomes" id="UP001066276"/>
    </source>
</evidence>
<dbReference type="PROSITE" id="PS01186">
    <property type="entry name" value="EGF_2"/>
    <property type="match status" value="1"/>
</dbReference>
<keyword evidence="5 18" id="KW-0768">Sushi</keyword>
<feature type="binding site" evidence="17">
    <location>
        <position position="71"/>
    </location>
    <ligand>
        <name>Ca(2+)</name>
        <dbReference type="ChEBI" id="CHEBI:29108"/>
        <label>1</label>
    </ligand>
</feature>
<dbReference type="PANTHER" id="PTHR24255">
    <property type="entry name" value="COMPLEMENT COMPONENT 1, S SUBCOMPONENT-RELATED"/>
    <property type="match status" value="1"/>
</dbReference>
<evidence type="ECO:0000256" key="9">
    <source>
        <dbReference type="ARBA" id="ARBA00022825"/>
    </source>
</evidence>
<dbReference type="InterPro" id="IPR000436">
    <property type="entry name" value="Sushi_SCR_CCP_dom"/>
</dbReference>
<proteinExistence type="predicted"/>
<dbReference type="InterPro" id="IPR000859">
    <property type="entry name" value="CUB_dom"/>
</dbReference>
<evidence type="ECO:0000256" key="18">
    <source>
        <dbReference type="PROSITE-ProRule" id="PRU00302"/>
    </source>
</evidence>
<feature type="binding site" evidence="17">
    <location>
        <position position="216"/>
    </location>
    <ligand>
        <name>Ca(2+)</name>
        <dbReference type="ChEBI" id="CHEBI:29108"/>
        <label>3</label>
    </ligand>
</feature>
<feature type="disulfide bond" evidence="16">
    <location>
        <begin position="514"/>
        <end position="546"/>
    </location>
</feature>
<evidence type="ECO:0000313" key="23">
    <source>
        <dbReference type="EMBL" id="KAJ1122377.1"/>
    </source>
</evidence>
<evidence type="ECO:0000259" key="20">
    <source>
        <dbReference type="PROSITE" id="PS01180"/>
    </source>
</evidence>
<protein>
    <submittedName>
        <fullName evidence="23">Uncharacterized protein</fullName>
    </submittedName>
</protein>
<dbReference type="AlphaFoldDB" id="A0AAV7P507"/>
<dbReference type="InterPro" id="IPR024175">
    <property type="entry name" value="Pept_S1A_C1r/C1S/mannan-bd"/>
</dbReference>
<dbReference type="Pfam" id="PF14670">
    <property type="entry name" value="FXa_inhibition"/>
    <property type="match status" value="1"/>
</dbReference>
<dbReference type="InterPro" id="IPR000742">
    <property type="entry name" value="EGF"/>
</dbReference>
<feature type="disulfide bond" evidence="16">
    <location>
        <begin position="481"/>
        <end position="503"/>
    </location>
</feature>
<dbReference type="CDD" id="cd00041">
    <property type="entry name" value="CUB"/>
    <property type="match status" value="1"/>
</dbReference>
<feature type="disulfide bond" evidence="16">
    <location>
        <begin position="159"/>
        <end position="172"/>
    </location>
</feature>
<evidence type="ECO:0000256" key="10">
    <source>
        <dbReference type="ARBA" id="ARBA00022837"/>
    </source>
</evidence>
<keyword evidence="7 19" id="KW-0732">Signal</keyword>
<dbReference type="InterPro" id="IPR009003">
    <property type="entry name" value="Peptidase_S1_PA"/>
</dbReference>
<dbReference type="Pfam" id="PF00084">
    <property type="entry name" value="Sushi"/>
    <property type="match status" value="1"/>
</dbReference>
<dbReference type="SUPFAM" id="SSF49854">
    <property type="entry name" value="Spermadhesin, CUB domain"/>
    <property type="match status" value="1"/>
</dbReference>
<keyword evidence="3" id="KW-0245">EGF-like domain</keyword>
<evidence type="ECO:0000256" key="16">
    <source>
        <dbReference type="PIRSR" id="PIRSR001155-2"/>
    </source>
</evidence>
<feature type="disulfide bond" evidence="16">
    <location>
        <begin position="274"/>
        <end position="309"/>
    </location>
</feature>
<dbReference type="PANTHER" id="PTHR24255:SF18">
    <property type="entry name" value="COMPLEMENT C1S SUBCOMPONENT"/>
    <property type="match status" value="1"/>
</dbReference>
<comment type="caution">
    <text evidence="23">The sequence shown here is derived from an EMBL/GenBank/DDBJ whole genome shotgun (WGS) entry which is preliminary data.</text>
</comment>
<evidence type="ECO:0000256" key="6">
    <source>
        <dbReference type="ARBA" id="ARBA00022670"/>
    </source>
</evidence>
<keyword evidence="17" id="KW-0479">Metal-binding</keyword>
<sequence length="569" mass="63310">MRAYIWLLSVLCVAFQGSDAELFGTITSPGYPAPYPSNQSMTWAASVPQGYRLRLQFTHFDVGEDEEYCQDYVKVTDGGQLIVACGKLYSDPGEIPEPLELISLSNTLTVTFVSRRLQSRHFRGFLAIYTALGFDECVNSKMPCAHYCHSHPEGYFCSCAHGYTLGKDKASCEETGLLCTPEVPLHAMQEPTLTKYTAGQVVTVTCLEGYEAVMTDKSSKISYQAMCQPDGEWSQYHHCQLMECGSPDEIDKGQITYLSDGSLTTYGATIQINCTSIYYELNPPGDGVYYCSSEGLWKSKDRQHKMPECTAVCGFPSNPIGEEGRVFRGSKAQPGNFPWQVFFPQPRGGGALISDQWVLTAAHVVEDQESINMVINVTNLEEMQFAIQLTSKEIFIHPDLKKKDAHQPRTDFNNDIALIRLNNKVTMNQFISPICLPGSGTSYALQENKLGYISGWGKTETNYASDDLMKAPIPVVEMQKCKDLERKRGTKYPEDMFTNNMVCAGDKLKNIDSCSGDSGGAFVFNHPDDNSRYYAGGIVSWGPRTCGSFALYTKVGNYLQWIKETMMKA</sequence>
<dbReference type="FunFam" id="2.40.10.10:FF:000054">
    <property type="entry name" value="Complement C1r subcomponent"/>
    <property type="match status" value="1"/>
</dbReference>
<keyword evidence="24" id="KW-1185">Reference proteome</keyword>
<feature type="active site" description="Charge relay system" evidence="15">
    <location>
        <position position="363"/>
    </location>
</feature>
<dbReference type="Pfam" id="PF00431">
    <property type="entry name" value="CUB"/>
    <property type="match status" value="1"/>
</dbReference>
<dbReference type="Gene3D" id="2.10.70.10">
    <property type="entry name" value="Complement Module, domain 1"/>
    <property type="match status" value="2"/>
</dbReference>
<evidence type="ECO:0000256" key="17">
    <source>
        <dbReference type="PIRSR" id="PIRSR001155-4"/>
    </source>
</evidence>
<dbReference type="GO" id="GO:0005509">
    <property type="term" value="F:calcium ion binding"/>
    <property type="evidence" value="ECO:0007669"/>
    <property type="project" value="InterPro"/>
</dbReference>
<evidence type="ECO:0000256" key="19">
    <source>
        <dbReference type="SAM" id="SignalP"/>
    </source>
</evidence>
<feature type="active site" description="Charge relay system" evidence="15">
    <location>
        <position position="518"/>
    </location>
</feature>
<dbReference type="Gene3D" id="2.60.120.290">
    <property type="entry name" value="Spermadhesin, CUB domain"/>
    <property type="match status" value="1"/>
</dbReference>
<dbReference type="FunFam" id="2.10.70.10:FF:000016">
    <property type="entry name" value="Mannan-binding lectin serine protease 1"/>
    <property type="match status" value="1"/>
</dbReference>
<dbReference type="PRINTS" id="PR00722">
    <property type="entry name" value="CHYMOTRYPSIN"/>
</dbReference>
<feature type="chain" id="PRO_5043776073" evidence="19">
    <location>
        <begin position="21"/>
        <end position="569"/>
    </location>
</feature>
<keyword evidence="8" id="KW-0378">Hydrolase</keyword>
<feature type="disulfide bond" evidence="16">
    <location>
        <begin position="244"/>
        <end position="291"/>
    </location>
</feature>
<dbReference type="InterPro" id="IPR001254">
    <property type="entry name" value="Trypsin_dom"/>
</dbReference>
<dbReference type="SUPFAM" id="SSF57196">
    <property type="entry name" value="EGF/Laminin"/>
    <property type="match status" value="1"/>
</dbReference>
<keyword evidence="11" id="KW-0391">Immunity</keyword>
<dbReference type="Gene3D" id="2.10.25.10">
    <property type="entry name" value="Laminin"/>
    <property type="match status" value="1"/>
</dbReference>
<name>A0AAV7P507_PLEWA</name>
<dbReference type="InterPro" id="IPR043504">
    <property type="entry name" value="Peptidase_S1_PA_chymotrypsin"/>
</dbReference>
<dbReference type="CDD" id="cd00190">
    <property type="entry name" value="Tryp_SPc"/>
    <property type="match status" value="1"/>
</dbReference>
<dbReference type="GO" id="GO:0005615">
    <property type="term" value="C:extracellular space"/>
    <property type="evidence" value="ECO:0007669"/>
    <property type="project" value="TreeGrafter"/>
</dbReference>
<evidence type="ECO:0000256" key="14">
    <source>
        <dbReference type="ARBA" id="ARBA00023278"/>
    </source>
</evidence>
<feature type="disulfide bond" evidence="16">
    <location>
        <begin position="137"/>
        <end position="148"/>
    </location>
</feature>
<dbReference type="Pfam" id="PF00089">
    <property type="entry name" value="Trypsin"/>
    <property type="match status" value="1"/>
</dbReference>
<keyword evidence="10 17" id="KW-0106">Calcium</keyword>
<dbReference type="GO" id="GO:0004252">
    <property type="term" value="F:serine-type endopeptidase activity"/>
    <property type="evidence" value="ECO:0007669"/>
    <property type="project" value="InterPro"/>
</dbReference>
<gene>
    <name evidence="23" type="ORF">NDU88_000866</name>
</gene>
<dbReference type="PROSITE" id="PS50923">
    <property type="entry name" value="SUSHI"/>
    <property type="match status" value="2"/>
</dbReference>
<dbReference type="PIRSF" id="PIRSF001155">
    <property type="entry name" value="C1r_C1s_MASP"/>
    <property type="match status" value="1"/>
</dbReference>
<evidence type="ECO:0000256" key="5">
    <source>
        <dbReference type="ARBA" id="ARBA00022659"/>
    </source>
</evidence>
<dbReference type="InterPro" id="IPR035914">
    <property type="entry name" value="Sperma_CUB_dom_sf"/>
</dbReference>
<feature type="domain" description="Peptidase S1" evidence="21">
    <location>
        <begin position="326"/>
        <end position="567"/>
    </location>
</feature>
<evidence type="ECO:0000256" key="13">
    <source>
        <dbReference type="ARBA" id="ARBA00023180"/>
    </source>
</evidence>
<keyword evidence="14" id="KW-0379">Hydroxylation</keyword>
<dbReference type="SUPFAM" id="SSF57535">
    <property type="entry name" value="Complement control module/SCR domain"/>
    <property type="match status" value="2"/>
</dbReference>
<dbReference type="SMART" id="SM00181">
    <property type="entry name" value="EGF"/>
    <property type="match status" value="1"/>
</dbReference>
<dbReference type="CDD" id="cd00033">
    <property type="entry name" value="CCP"/>
    <property type="match status" value="1"/>
</dbReference>